<sequence length="107" mass="11764">MQSCRKVELQSAGAAIVKCKAVLLWGHGATDVEITGGGVIDGQGLRFVKRKNLLGSCLGYECGPRLVGFVGCKNVRVWDVELRLRLPAYWCLNTVRRQNPRIHGVSI</sequence>
<organism evidence="1 2">
    <name type="scientific">Melastoma candidum</name>
    <dbReference type="NCBI Taxonomy" id="119954"/>
    <lineage>
        <taxon>Eukaryota</taxon>
        <taxon>Viridiplantae</taxon>
        <taxon>Streptophyta</taxon>
        <taxon>Embryophyta</taxon>
        <taxon>Tracheophyta</taxon>
        <taxon>Spermatophyta</taxon>
        <taxon>Magnoliopsida</taxon>
        <taxon>eudicotyledons</taxon>
        <taxon>Gunneridae</taxon>
        <taxon>Pentapetalae</taxon>
        <taxon>rosids</taxon>
        <taxon>malvids</taxon>
        <taxon>Myrtales</taxon>
        <taxon>Melastomataceae</taxon>
        <taxon>Melastomatoideae</taxon>
        <taxon>Melastomateae</taxon>
        <taxon>Melastoma</taxon>
    </lineage>
</organism>
<proteinExistence type="predicted"/>
<dbReference type="EMBL" id="CM042885">
    <property type="protein sequence ID" value="KAI4363994.1"/>
    <property type="molecule type" value="Genomic_DNA"/>
</dbReference>
<evidence type="ECO:0000313" key="2">
    <source>
        <dbReference type="Proteomes" id="UP001057402"/>
    </source>
</evidence>
<name>A0ACB9QFS6_9MYRT</name>
<gene>
    <name evidence="1" type="ORF">MLD38_020142</name>
</gene>
<reference evidence="2" key="1">
    <citation type="journal article" date="2023" name="Front. Plant Sci.">
        <title>Chromosomal-level genome assembly of Melastoma candidum provides insights into trichome evolution.</title>
        <authorList>
            <person name="Zhong Y."/>
            <person name="Wu W."/>
            <person name="Sun C."/>
            <person name="Zou P."/>
            <person name="Liu Y."/>
            <person name="Dai S."/>
            <person name="Zhou R."/>
        </authorList>
    </citation>
    <scope>NUCLEOTIDE SEQUENCE [LARGE SCALE GENOMIC DNA]</scope>
</reference>
<evidence type="ECO:0000313" key="1">
    <source>
        <dbReference type="EMBL" id="KAI4363994.1"/>
    </source>
</evidence>
<keyword evidence="2" id="KW-1185">Reference proteome</keyword>
<comment type="caution">
    <text evidence="1">The sequence shown here is derived from an EMBL/GenBank/DDBJ whole genome shotgun (WGS) entry which is preliminary data.</text>
</comment>
<dbReference type="Proteomes" id="UP001057402">
    <property type="component" value="Chromosome 6"/>
</dbReference>
<accession>A0ACB9QFS6</accession>
<protein>
    <submittedName>
        <fullName evidence="1">Uncharacterized protein</fullName>
    </submittedName>
</protein>